<evidence type="ECO:0000313" key="8">
    <source>
        <dbReference type="Proteomes" id="UP001524502"/>
    </source>
</evidence>
<dbReference type="Gene3D" id="1.10.600.10">
    <property type="entry name" value="Farnesyl Diphosphate Synthase"/>
    <property type="match status" value="1"/>
</dbReference>
<organism evidence="7 8">
    <name type="scientific">Anaerovorax odorimutans</name>
    <dbReference type="NCBI Taxonomy" id="109327"/>
    <lineage>
        <taxon>Bacteria</taxon>
        <taxon>Bacillati</taxon>
        <taxon>Bacillota</taxon>
        <taxon>Clostridia</taxon>
        <taxon>Peptostreptococcales</taxon>
        <taxon>Anaerovoracaceae</taxon>
        <taxon>Anaerovorax</taxon>
    </lineage>
</organism>
<evidence type="ECO:0000256" key="1">
    <source>
        <dbReference type="ARBA" id="ARBA00001946"/>
    </source>
</evidence>
<comment type="cofactor">
    <cofactor evidence="1">
        <name>Mg(2+)</name>
        <dbReference type="ChEBI" id="CHEBI:18420"/>
    </cofactor>
</comment>
<keyword evidence="3 6" id="KW-0808">Transferase</keyword>
<evidence type="ECO:0000313" key="7">
    <source>
        <dbReference type="EMBL" id="MCQ4636343.1"/>
    </source>
</evidence>
<dbReference type="SUPFAM" id="SSF48576">
    <property type="entry name" value="Terpenoid synthases"/>
    <property type="match status" value="1"/>
</dbReference>
<comment type="similarity">
    <text evidence="2 6">Belongs to the FPP/GGPP synthase family.</text>
</comment>
<evidence type="ECO:0000256" key="4">
    <source>
        <dbReference type="ARBA" id="ARBA00022723"/>
    </source>
</evidence>
<dbReference type="RefSeq" id="WP_256131527.1">
    <property type="nucleotide sequence ID" value="NZ_JANFXK010000005.1"/>
</dbReference>
<comment type="caution">
    <text evidence="7">The sequence shown here is derived from an EMBL/GenBank/DDBJ whole genome shotgun (WGS) entry which is preliminary data.</text>
</comment>
<reference evidence="7 8" key="1">
    <citation type="submission" date="2022-06" db="EMBL/GenBank/DDBJ databases">
        <title>Isolation of gut microbiota from human fecal samples.</title>
        <authorList>
            <person name="Pamer E.G."/>
            <person name="Barat B."/>
            <person name="Waligurski E."/>
            <person name="Medina S."/>
            <person name="Paddock L."/>
            <person name="Mostad J."/>
        </authorList>
    </citation>
    <scope>NUCLEOTIDE SEQUENCE [LARGE SCALE GENOMIC DNA]</scope>
    <source>
        <strain evidence="7 8">SL.3.17</strain>
    </source>
</reference>
<dbReference type="EMBL" id="JANFXK010000005">
    <property type="protein sequence ID" value="MCQ4636343.1"/>
    <property type="molecule type" value="Genomic_DNA"/>
</dbReference>
<dbReference type="Proteomes" id="UP001524502">
    <property type="component" value="Unassembled WGS sequence"/>
</dbReference>
<accession>A0ABT1RMD7</accession>
<sequence length="333" mass="37719">MTEKKTAQNQEPATVSHKFDTALERVKHQLSHLLKNTPPMVRVYTRHLALSQGKMLRSRGLLACAMDRENRISENAVRVSVGIELLHLATLVHDDVIDNASVRRGIPTVQKKFGKRSAVICGDYLLCMAMKCFSQVTERETYIGLSFPDYISRLCGGELLQQENGWNADISPGTCLRIARGKTAALFEGAFRAGAILSDQTESQSAKYARLGRYTGMIFQLTDDCLDYVSDESKIKKPVRSDYEQGVFTLPLVYALKHYPQVKQQINKKPPAKEEIQELVKQCQGVEYTRGICELYYRKARNLLAELDITEEKRRYILQLVNQSYYGILGKEG</sequence>
<keyword evidence="4" id="KW-0479">Metal-binding</keyword>
<protein>
    <submittedName>
        <fullName evidence="7">Polyprenyl synthetase family protein</fullName>
    </submittedName>
</protein>
<dbReference type="CDD" id="cd00685">
    <property type="entry name" value="Trans_IPPS_HT"/>
    <property type="match status" value="1"/>
</dbReference>
<evidence type="ECO:0000256" key="5">
    <source>
        <dbReference type="ARBA" id="ARBA00022842"/>
    </source>
</evidence>
<keyword evidence="8" id="KW-1185">Reference proteome</keyword>
<dbReference type="InterPro" id="IPR000092">
    <property type="entry name" value="Polyprenyl_synt"/>
</dbReference>
<dbReference type="Pfam" id="PF00348">
    <property type="entry name" value="polyprenyl_synt"/>
    <property type="match status" value="1"/>
</dbReference>
<evidence type="ECO:0000256" key="6">
    <source>
        <dbReference type="RuleBase" id="RU004466"/>
    </source>
</evidence>
<dbReference type="InterPro" id="IPR033749">
    <property type="entry name" value="Polyprenyl_synt_CS"/>
</dbReference>
<dbReference type="InterPro" id="IPR008949">
    <property type="entry name" value="Isoprenoid_synthase_dom_sf"/>
</dbReference>
<name>A0ABT1RMD7_9FIRM</name>
<dbReference type="PANTHER" id="PTHR12001">
    <property type="entry name" value="GERANYLGERANYL PYROPHOSPHATE SYNTHASE"/>
    <property type="match status" value="1"/>
</dbReference>
<gene>
    <name evidence="7" type="ORF">NE619_06350</name>
</gene>
<dbReference type="PANTHER" id="PTHR12001:SF69">
    <property type="entry name" value="ALL TRANS-POLYPRENYL-DIPHOSPHATE SYNTHASE PDSS1"/>
    <property type="match status" value="1"/>
</dbReference>
<evidence type="ECO:0000256" key="2">
    <source>
        <dbReference type="ARBA" id="ARBA00006706"/>
    </source>
</evidence>
<keyword evidence="5" id="KW-0460">Magnesium</keyword>
<proteinExistence type="inferred from homology"/>
<evidence type="ECO:0000256" key="3">
    <source>
        <dbReference type="ARBA" id="ARBA00022679"/>
    </source>
</evidence>
<dbReference type="PROSITE" id="PS00723">
    <property type="entry name" value="POLYPRENYL_SYNTHASE_1"/>
    <property type="match status" value="1"/>
</dbReference>
<dbReference type="SFLD" id="SFLDS00005">
    <property type="entry name" value="Isoprenoid_Synthase_Type_I"/>
    <property type="match status" value="1"/>
</dbReference>